<name>A0ACC2P716_9HYME</name>
<organism evidence="1 2">
    <name type="scientific">Eretmocerus hayati</name>
    <dbReference type="NCBI Taxonomy" id="131215"/>
    <lineage>
        <taxon>Eukaryota</taxon>
        <taxon>Metazoa</taxon>
        <taxon>Ecdysozoa</taxon>
        <taxon>Arthropoda</taxon>
        <taxon>Hexapoda</taxon>
        <taxon>Insecta</taxon>
        <taxon>Pterygota</taxon>
        <taxon>Neoptera</taxon>
        <taxon>Endopterygota</taxon>
        <taxon>Hymenoptera</taxon>
        <taxon>Apocrita</taxon>
        <taxon>Proctotrupomorpha</taxon>
        <taxon>Chalcidoidea</taxon>
        <taxon>Aphelinidae</taxon>
        <taxon>Aphelininae</taxon>
        <taxon>Eretmocerus</taxon>
    </lineage>
</organism>
<keyword evidence="2" id="KW-1185">Reference proteome</keyword>
<protein>
    <submittedName>
        <fullName evidence="1">Uncharacterized protein</fullName>
    </submittedName>
</protein>
<dbReference type="Proteomes" id="UP001239111">
    <property type="component" value="Chromosome 2"/>
</dbReference>
<accession>A0ACC2P716</accession>
<evidence type="ECO:0000313" key="2">
    <source>
        <dbReference type="Proteomes" id="UP001239111"/>
    </source>
</evidence>
<dbReference type="EMBL" id="CM056742">
    <property type="protein sequence ID" value="KAJ8678883.1"/>
    <property type="molecule type" value="Genomic_DNA"/>
</dbReference>
<gene>
    <name evidence="1" type="ORF">QAD02_014670</name>
</gene>
<comment type="caution">
    <text evidence="1">The sequence shown here is derived from an EMBL/GenBank/DDBJ whole genome shotgun (WGS) entry which is preliminary data.</text>
</comment>
<proteinExistence type="predicted"/>
<reference evidence="1" key="1">
    <citation type="submission" date="2023-04" db="EMBL/GenBank/DDBJ databases">
        <title>A chromosome-level genome assembly of the parasitoid wasp Eretmocerus hayati.</title>
        <authorList>
            <person name="Zhong Y."/>
            <person name="Liu S."/>
            <person name="Liu Y."/>
        </authorList>
    </citation>
    <scope>NUCLEOTIDE SEQUENCE</scope>
    <source>
        <strain evidence="1">ZJU_SS_LIU_2023</strain>
    </source>
</reference>
<evidence type="ECO:0000313" key="1">
    <source>
        <dbReference type="EMBL" id="KAJ8678883.1"/>
    </source>
</evidence>
<sequence>MHQVCETLSSSKRKFLCFLLVGLISECHCRGDILETIAQWPLLDFAFPYDPAFVEAFQAENVIPTGLEVTWDKIFVAIPRLRAGVPATLAYLPRNIPLGSTPHLQAYPSWDWHSAGRGDFNCSKLISVYRIRADKCNRLWVLDSGINTSLDDFTVQCPPKILIFDLQSDQLVRIITFPRETLRPNSLFTNIVIDDTTAPTCDEVFAYITDTTGPGLVVLDASTDRTWRFLHASMLPDPDMSTYQIGRDTFELFDGIVGLTFSPRLATVYYQPLATDRLFSVSTTVLRAGPPEFGDQLPVKLIGRKSSPGIGLSLDPRDDTIIFAPLTETAVAAWQPQTNSQRILAYSPEKLQFAAEVRWIERDNGNIWVLTSRFHKFFTKRVNTRDFNIRILRIRPEEYIPHSPHLLRHLSYPSQTGFYNASFGIY</sequence>